<reference evidence="1" key="1">
    <citation type="journal article" date="2014" name="PLoS ONE">
        <title>Transcriptome-Based Identification of ABC Transporters in the Western Tarnished Plant Bug Lygus hesperus.</title>
        <authorList>
            <person name="Hull J.J."/>
            <person name="Chaney K."/>
            <person name="Geib S.M."/>
            <person name="Fabrick J.A."/>
            <person name="Brent C.S."/>
            <person name="Walsh D."/>
            <person name="Lavine L.C."/>
        </authorList>
    </citation>
    <scope>NUCLEOTIDE SEQUENCE</scope>
</reference>
<evidence type="ECO:0000313" key="1">
    <source>
        <dbReference type="EMBL" id="JAG38289.1"/>
    </source>
</evidence>
<organism evidence="1">
    <name type="scientific">Lygus hesperus</name>
    <name type="common">Western plant bug</name>
    <dbReference type="NCBI Taxonomy" id="30085"/>
    <lineage>
        <taxon>Eukaryota</taxon>
        <taxon>Metazoa</taxon>
        <taxon>Ecdysozoa</taxon>
        <taxon>Arthropoda</taxon>
        <taxon>Hexapoda</taxon>
        <taxon>Insecta</taxon>
        <taxon>Pterygota</taxon>
        <taxon>Neoptera</taxon>
        <taxon>Paraneoptera</taxon>
        <taxon>Hemiptera</taxon>
        <taxon>Heteroptera</taxon>
        <taxon>Panheteroptera</taxon>
        <taxon>Cimicomorpha</taxon>
        <taxon>Miridae</taxon>
        <taxon>Mirini</taxon>
        <taxon>Lygus</taxon>
    </lineage>
</organism>
<sequence>MAGIPASFVTTTANGVTTAPLGTLLQPVFFSSNLPCAQPTMLTVNPMSNKLQDEMSHTTPAIVGVQLMQQQQQHQQQQQLQFNNGSNVEPVHKELANTINAFAKLKT</sequence>
<proteinExistence type="predicted"/>
<gene>
    <name evidence="1" type="ORF">CM83_28500</name>
    <name evidence="2" type="ORF">g.92969</name>
</gene>
<dbReference type="EMBL" id="GBHO01005315">
    <property type="protein sequence ID" value="JAG38289.1"/>
    <property type="molecule type" value="Transcribed_RNA"/>
</dbReference>
<dbReference type="AlphaFoldDB" id="A0A0A9Z1C6"/>
<evidence type="ECO:0000313" key="2">
    <source>
        <dbReference type="EMBL" id="JAQ17223.1"/>
    </source>
</evidence>
<name>A0A0A9Z1C6_LYGHE</name>
<dbReference type="EMBL" id="GDHC01001406">
    <property type="protein sequence ID" value="JAQ17223.1"/>
    <property type="molecule type" value="Transcribed_RNA"/>
</dbReference>
<protein>
    <submittedName>
        <fullName evidence="1">Uncharacterized protein</fullName>
    </submittedName>
</protein>
<accession>A0A0A9Z1C6</accession>
<reference evidence="1" key="2">
    <citation type="submission" date="2014-07" db="EMBL/GenBank/DDBJ databases">
        <authorList>
            <person name="Hull J."/>
        </authorList>
    </citation>
    <scope>NUCLEOTIDE SEQUENCE</scope>
</reference>
<reference evidence="2" key="3">
    <citation type="journal article" date="2016" name="Gigascience">
        <title>De novo construction of an expanded transcriptome assembly for the western tarnished plant bug, Lygus hesperus.</title>
        <authorList>
            <person name="Tassone E.E."/>
            <person name="Geib S.M."/>
            <person name="Hall B."/>
            <person name="Fabrick J.A."/>
            <person name="Brent C.S."/>
            <person name="Hull J.J."/>
        </authorList>
    </citation>
    <scope>NUCLEOTIDE SEQUENCE</scope>
</reference>